<dbReference type="GeneID" id="105429413"/>
<gene>
    <name evidence="7" type="primary">LOC105429413</name>
</gene>
<keyword evidence="3" id="KW-0175">Coiled coil</keyword>
<dbReference type="GO" id="GO:0071203">
    <property type="term" value="C:WASH complex"/>
    <property type="evidence" value="ECO:0007669"/>
    <property type="project" value="InterPro"/>
</dbReference>
<dbReference type="GO" id="GO:0042147">
    <property type="term" value="P:retrograde transport, endosome to Golgi"/>
    <property type="evidence" value="ECO:0007669"/>
    <property type="project" value="TreeGrafter"/>
</dbReference>
<comment type="similarity">
    <text evidence="1">Belongs to the WASH1 family.</text>
</comment>
<dbReference type="GO" id="GO:0032456">
    <property type="term" value="P:endocytic recycling"/>
    <property type="evidence" value="ECO:0007669"/>
    <property type="project" value="TreeGrafter"/>
</dbReference>
<dbReference type="GO" id="GO:0034314">
    <property type="term" value="P:Arp2/3 complex-mediated actin nucleation"/>
    <property type="evidence" value="ECO:0007669"/>
    <property type="project" value="InterPro"/>
</dbReference>
<feature type="region of interest" description="Disordered" evidence="4">
    <location>
        <begin position="190"/>
        <end position="209"/>
    </location>
</feature>
<keyword evidence="6" id="KW-1185">Reference proteome</keyword>
<dbReference type="GO" id="GO:0005829">
    <property type="term" value="C:cytosol"/>
    <property type="evidence" value="ECO:0007669"/>
    <property type="project" value="GOC"/>
</dbReference>
<organism evidence="6 7">
    <name type="scientific">Pogonomyrmex barbatus</name>
    <name type="common">red harvester ant</name>
    <dbReference type="NCBI Taxonomy" id="144034"/>
    <lineage>
        <taxon>Eukaryota</taxon>
        <taxon>Metazoa</taxon>
        <taxon>Ecdysozoa</taxon>
        <taxon>Arthropoda</taxon>
        <taxon>Hexapoda</taxon>
        <taxon>Insecta</taxon>
        <taxon>Pterygota</taxon>
        <taxon>Neoptera</taxon>
        <taxon>Endopterygota</taxon>
        <taxon>Hymenoptera</taxon>
        <taxon>Apocrita</taxon>
        <taxon>Aculeata</taxon>
        <taxon>Formicoidea</taxon>
        <taxon>Formicidae</taxon>
        <taxon>Myrmicinae</taxon>
        <taxon>Pogonomyrmex</taxon>
    </lineage>
</organism>
<dbReference type="GO" id="GO:0043014">
    <property type="term" value="F:alpha-tubulin binding"/>
    <property type="evidence" value="ECO:0007669"/>
    <property type="project" value="InterPro"/>
</dbReference>
<feature type="coiled-coil region" evidence="3">
    <location>
        <begin position="13"/>
        <end position="72"/>
    </location>
</feature>
<dbReference type="InterPro" id="IPR028290">
    <property type="entry name" value="WASH1"/>
</dbReference>
<dbReference type="GO" id="GO:0055037">
    <property type="term" value="C:recycling endosome"/>
    <property type="evidence" value="ECO:0007669"/>
    <property type="project" value="TreeGrafter"/>
</dbReference>
<feature type="region of interest" description="Disordered" evidence="4">
    <location>
        <begin position="314"/>
        <end position="430"/>
    </location>
</feature>
<dbReference type="RefSeq" id="XP_011640673.1">
    <property type="nucleotide sequence ID" value="XM_011642371.2"/>
</dbReference>
<dbReference type="OrthoDB" id="307871at2759"/>
<dbReference type="PANTHER" id="PTHR23331:SF1">
    <property type="entry name" value="WASH COMPLEX SUBUNIT 1"/>
    <property type="match status" value="1"/>
</dbReference>
<proteinExistence type="inferred from homology"/>
<dbReference type="InterPro" id="IPR003124">
    <property type="entry name" value="WH2_dom"/>
</dbReference>
<dbReference type="PANTHER" id="PTHR23331">
    <property type="entry name" value="CXYORF1"/>
    <property type="match status" value="1"/>
</dbReference>
<evidence type="ECO:0000256" key="2">
    <source>
        <dbReference type="ARBA" id="ARBA00023203"/>
    </source>
</evidence>
<dbReference type="Proteomes" id="UP000504615">
    <property type="component" value="Unplaced"/>
</dbReference>
<evidence type="ECO:0000256" key="1">
    <source>
        <dbReference type="ARBA" id="ARBA00005602"/>
    </source>
</evidence>
<accession>A0A6I9WM93</accession>
<evidence type="ECO:0000256" key="4">
    <source>
        <dbReference type="SAM" id="MobiDB-lite"/>
    </source>
</evidence>
<dbReference type="Pfam" id="PF11945">
    <property type="entry name" value="WASH_WAHD"/>
    <property type="match status" value="1"/>
</dbReference>
<evidence type="ECO:0000313" key="6">
    <source>
        <dbReference type="Proteomes" id="UP000504615"/>
    </source>
</evidence>
<dbReference type="InterPro" id="IPR021854">
    <property type="entry name" value="WASH1_WAHD"/>
</dbReference>
<dbReference type="AlphaFoldDB" id="A0A6I9WM93"/>
<protein>
    <submittedName>
        <fullName evidence="7">WASH complex subunit 1 isoform X1</fullName>
    </submittedName>
</protein>
<dbReference type="GO" id="GO:0003779">
    <property type="term" value="F:actin binding"/>
    <property type="evidence" value="ECO:0007669"/>
    <property type="project" value="UniProtKB-KW"/>
</dbReference>
<dbReference type="GO" id="GO:0043015">
    <property type="term" value="F:gamma-tubulin binding"/>
    <property type="evidence" value="ECO:0007669"/>
    <property type="project" value="TreeGrafter"/>
</dbReference>
<feature type="compositionally biased region" description="Pro residues" evidence="4">
    <location>
        <begin position="347"/>
        <end position="367"/>
    </location>
</feature>
<dbReference type="GO" id="GO:0006887">
    <property type="term" value="P:exocytosis"/>
    <property type="evidence" value="ECO:0007669"/>
    <property type="project" value="TreeGrafter"/>
</dbReference>
<feature type="compositionally biased region" description="Polar residues" evidence="4">
    <location>
        <begin position="472"/>
        <end position="485"/>
    </location>
</feature>
<sequence length="495" mass="54534">MPERIEISIIPNNLRHEETIVRITEALDNLNDAVSYIFDCVDKRLLENTQRLTNIKERAKKLEGRLHYLQTNLNLKAVKIYSAAKYPANHIYKEYKMTIPLQHKHSAAIPSVYKCSVPIKNIPEAYSSSNCKTENGQYAANINLQEKLQFYHVRSKASKKNDLEDDAEPFPPQLSSVSALLLFDSMDSPYEKTSMRSSRQSTDKQQIEDAPDSIVQPWLSSEMDASSSYLYTPTLGEVPQINVPLTLPDLPGIVDDEKFVLDLNSQSPIAPSSAVTTPTVRLDLPTPISDNKESQSKIEDNVLHLPVPNRITSTTTASQEAAPPLPPPPTFTVNNIANNEKIGFQQVPPPPPPLPPPPPPPPPPPIVEPTVSNDDSEKKDKTANLPSATTDDRSNLMAAIRDAGGIGRAKLRPTVPDEKKRDRWSSASVGGDLMADLHAKLALRRKGIAGSTVGALERMSSLIPPPPKPNEAATSDRNSATSEYDSQPDTDDWEE</sequence>
<reference evidence="7" key="1">
    <citation type="submission" date="2025-08" db="UniProtKB">
        <authorList>
            <consortium name="RefSeq"/>
        </authorList>
    </citation>
    <scope>IDENTIFICATION</scope>
</reference>
<evidence type="ECO:0000259" key="5">
    <source>
        <dbReference type="PROSITE" id="PS51082"/>
    </source>
</evidence>
<feature type="domain" description="WH2" evidence="5">
    <location>
        <begin position="392"/>
        <end position="414"/>
    </location>
</feature>
<keyword evidence="2" id="KW-0009">Actin-binding</keyword>
<dbReference type="GO" id="GO:0005769">
    <property type="term" value="C:early endosome"/>
    <property type="evidence" value="ECO:0007669"/>
    <property type="project" value="InterPro"/>
</dbReference>
<dbReference type="PROSITE" id="PS51082">
    <property type="entry name" value="WH2"/>
    <property type="match status" value="1"/>
</dbReference>
<evidence type="ECO:0000256" key="3">
    <source>
        <dbReference type="SAM" id="Coils"/>
    </source>
</evidence>
<name>A0A6I9WM93_9HYME</name>
<feature type="region of interest" description="Disordered" evidence="4">
    <location>
        <begin position="458"/>
        <end position="495"/>
    </location>
</feature>
<evidence type="ECO:0000313" key="7">
    <source>
        <dbReference type="RefSeq" id="XP_011640673.1"/>
    </source>
</evidence>
<dbReference type="KEGG" id="pbar:105429413"/>
<feature type="compositionally biased region" description="Acidic residues" evidence="4">
    <location>
        <begin position="486"/>
        <end position="495"/>
    </location>
</feature>
<feature type="compositionally biased region" description="Basic and acidic residues" evidence="4">
    <location>
        <begin position="415"/>
        <end position="424"/>
    </location>
</feature>